<accession>A0ABQ1L0G3</accession>
<dbReference type="Pfam" id="PF01052">
    <property type="entry name" value="FliMN_C"/>
    <property type="match status" value="1"/>
</dbReference>
<feature type="region of interest" description="Disordered" evidence="1">
    <location>
        <begin position="290"/>
        <end position="311"/>
    </location>
</feature>
<name>A0ABQ1L0G3_9RHOB</name>
<proteinExistence type="predicted"/>
<dbReference type="Proteomes" id="UP000645462">
    <property type="component" value="Unassembled WGS sequence"/>
</dbReference>
<dbReference type="SUPFAM" id="SSF101801">
    <property type="entry name" value="Surface presentation of antigens (SPOA)"/>
    <property type="match status" value="1"/>
</dbReference>
<comment type="caution">
    <text evidence="3">The sequence shown here is derived from an EMBL/GenBank/DDBJ whole genome shotgun (WGS) entry which is preliminary data.</text>
</comment>
<dbReference type="Gene3D" id="2.30.330.10">
    <property type="entry name" value="SpoA-like"/>
    <property type="match status" value="1"/>
</dbReference>
<evidence type="ECO:0000256" key="1">
    <source>
        <dbReference type="SAM" id="MobiDB-lite"/>
    </source>
</evidence>
<keyword evidence="4" id="KW-1185">Reference proteome</keyword>
<sequence>MTEDATETVLQRKAHAQRRALGGGAWSLPRALGRALSIAADALWGLTLVARTTDDETLSAERAASRIGGDRLLVILEHDSGPRGLVAFDREILTGLIDVQTLGRVTRFPSDARAYTPTDAAMTAPLVDAALPRFASMLSAQPDMAHLQNYRFGALVEGAQAASLALDAETYHLTALDVSLAQDMRSGRVLFLFPEPSRATDTGKAALPGRHEAVLKLAPVRMQAVLARIHISLDRAQALRPGDVLPISSRAASSASLVLSGGHVVARGKLGQMNGFRAIRVGAGDTALHTPDQRAAQPEPPQSSTALVPIPSGKSAFDHGGSLEMALSDISASLPVVSDAFEL</sequence>
<organism evidence="3 4">
    <name type="scientific">Marivita lacus</name>
    <dbReference type="NCBI Taxonomy" id="1323742"/>
    <lineage>
        <taxon>Bacteria</taxon>
        <taxon>Pseudomonadati</taxon>
        <taxon>Pseudomonadota</taxon>
        <taxon>Alphaproteobacteria</taxon>
        <taxon>Rhodobacterales</taxon>
        <taxon>Roseobacteraceae</taxon>
        <taxon>Marivita</taxon>
    </lineage>
</organism>
<feature type="domain" description="Flagellar motor switch protein FliN-like C-terminal" evidence="2">
    <location>
        <begin position="216"/>
        <end position="281"/>
    </location>
</feature>
<gene>
    <name evidence="3" type="ORF">GCM10011363_32540</name>
</gene>
<dbReference type="EMBL" id="BMFC01000010">
    <property type="protein sequence ID" value="GGC13389.1"/>
    <property type="molecule type" value="Genomic_DNA"/>
</dbReference>
<evidence type="ECO:0000313" key="4">
    <source>
        <dbReference type="Proteomes" id="UP000645462"/>
    </source>
</evidence>
<dbReference type="InterPro" id="IPR001543">
    <property type="entry name" value="FliN-like_C"/>
</dbReference>
<dbReference type="RefSeq" id="WP_188483107.1">
    <property type="nucleotide sequence ID" value="NZ_BMFC01000010.1"/>
</dbReference>
<evidence type="ECO:0000313" key="3">
    <source>
        <dbReference type="EMBL" id="GGC13389.1"/>
    </source>
</evidence>
<dbReference type="InterPro" id="IPR036429">
    <property type="entry name" value="SpoA-like_sf"/>
</dbReference>
<reference evidence="4" key="1">
    <citation type="journal article" date="2019" name="Int. J. Syst. Evol. Microbiol.">
        <title>The Global Catalogue of Microorganisms (GCM) 10K type strain sequencing project: providing services to taxonomists for standard genome sequencing and annotation.</title>
        <authorList>
            <consortium name="The Broad Institute Genomics Platform"/>
            <consortium name="The Broad Institute Genome Sequencing Center for Infectious Disease"/>
            <person name="Wu L."/>
            <person name="Ma J."/>
        </authorList>
    </citation>
    <scope>NUCLEOTIDE SEQUENCE [LARGE SCALE GENOMIC DNA]</scope>
    <source>
        <strain evidence="4">CGMCC 1.12478</strain>
    </source>
</reference>
<protein>
    <recommendedName>
        <fullName evidence="2">Flagellar motor switch protein FliN-like C-terminal domain-containing protein</fullName>
    </recommendedName>
</protein>
<evidence type="ECO:0000259" key="2">
    <source>
        <dbReference type="Pfam" id="PF01052"/>
    </source>
</evidence>